<comment type="caution">
    <text evidence="1">The sequence shown here is derived from an EMBL/GenBank/DDBJ whole genome shotgun (WGS) entry which is preliminary data.</text>
</comment>
<accession>A0ABT9EHT4</accession>
<protein>
    <submittedName>
        <fullName evidence="1">Uncharacterized protein</fullName>
    </submittedName>
</protein>
<gene>
    <name evidence="1" type="ORF">Q5H91_04815</name>
</gene>
<keyword evidence="2" id="KW-1185">Reference proteome</keyword>
<dbReference type="EMBL" id="JAUUDS010000001">
    <property type="protein sequence ID" value="MDP1026523.1"/>
    <property type="molecule type" value="Genomic_DNA"/>
</dbReference>
<evidence type="ECO:0000313" key="1">
    <source>
        <dbReference type="EMBL" id="MDP1026523.1"/>
    </source>
</evidence>
<sequence>MAAFAKALIDEALNDQQLTMSPGTNIGSIYLDSAIPGCNWTAHVSASDPEGIAEGRWAIAAVQQRYPNVSLTDMFCQYF</sequence>
<name>A0ABT9EHT4_9SPHN</name>
<evidence type="ECO:0000313" key="2">
    <source>
        <dbReference type="Proteomes" id="UP001230685"/>
    </source>
</evidence>
<organism evidence="1 2">
    <name type="scientific">Sphingomonas aurea</name>
    <dbReference type="NCBI Taxonomy" id="3063994"/>
    <lineage>
        <taxon>Bacteria</taxon>
        <taxon>Pseudomonadati</taxon>
        <taxon>Pseudomonadota</taxon>
        <taxon>Alphaproteobacteria</taxon>
        <taxon>Sphingomonadales</taxon>
        <taxon>Sphingomonadaceae</taxon>
        <taxon>Sphingomonas</taxon>
    </lineage>
</organism>
<reference evidence="1 2" key="1">
    <citation type="submission" date="2023-07" db="EMBL/GenBank/DDBJ databases">
        <authorList>
            <person name="Kim M.K."/>
        </authorList>
    </citation>
    <scope>NUCLEOTIDE SEQUENCE [LARGE SCALE GENOMIC DNA]</scope>
    <source>
        <strain evidence="1 2">KR1UV-12</strain>
    </source>
</reference>
<dbReference type="RefSeq" id="WP_305172080.1">
    <property type="nucleotide sequence ID" value="NZ_JAUUDS010000001.1"/>
</dbReference>
<dbReference type="Proteomes" id="UP001230685">
    <property type="component" value="Unassembled WGS sequence"/>
</dbReference>
<proteinExistence type="predicted"/>